<dbReference type="AlphaFoldDB" id="A0A414ADC3"/>
<name>A0A414ADC3_9FIRM</name>
<gene>
    <name evidence="1" type="ORF">DW839_33105</name>
</gene>
<organism evidence="1 2">
    <name type="scientific">Enterocloster bolteae</name>
    <dbReference type="NCBI Taxonomy" id="208479"/>
    <lineage>
        <taxon>Bacteria</taxon>
        <taxon>Bacillati</taxon>
        <taxon>Bacillota</taxon>
        <taxon>Clostridia</taxon>
        <taxon>Lachnospirales</taxon>
        <taxon>Lachnospiraceae</taxon>
        <taxon>Enterocloster</taxon>
    </lineage>
</organism>
<protein>
    <submittedName>
        <fullName evidence="1">Uncharacterized protein</fullName>
    </submittedName>
</protein>
<accession>A0A414ADC3</accession>
<evidence type="ECO:0000313" key="1">
    <source>
        <dbReference type="EMBL" id="RHC44710.1"/>
    </source>
</evidence>
<dbReference type="Proteomes" id="UP000283975">
    <property type="component" value="Unassembled WGS sequence"/>
</dbReference>
<comment type="caution">
    <text evidence="1">The sequence shown here is derived from an EMBL/GenBank/DDBJ whole genome shotgun (WGS) entry which is preliminary data.</text>
</comment>
<dbReference type="RefSeq" id="WP_119206139.1">
    <property type="nucleotide sequence ID" value="NZ_JAWEXQ010000031.1"/>
</dbReference>
<proteinExistence type="predicted"/>
<reference evidence="1 2" key="1">
    <citation type="submission" date="2018-08" db="EMBL/GenBank/DDBJ databases">
        <title>A genome reference for cultivated species of the human gut microbiota.</title>
        <authorList>
            <person name="Zou Y."/>
            <person name="Xue W."/>
            <person name="Luo G."/>
        </authorList>
    </citation>
    <scope>NUCLEOTIDE SEQUENCE [LARGE SCALE GENOMIC DNA]</scope>
    <source>
        <strain evidence="1 2">AM35-14</strain>
    </source>
</reference>
<evidence type="ECO:0000313" key="2">
    <source>
        <dbReference type="Proteomes" id="UP000283975"/>
    </source>
</evidence>
<sequence>MDNETIEAIRQLLTPINNKLDSMDLKISEMKIQMDSLKLDMKTMEYENQKRYRELKQDTETIMTVLEARNLLPKAL</sequence>
<dbReference type="EMBL" id="QSHZ01000093">
    <property type="protein sequence ID" value="RHC44710.1"/>
    <property type="molecule type" value="Genomic_DNA"/>
</dbReference>